<dbReference type="EMBL" id="JAOYFB010000005">
    <property type="protein sequence ID" value="KAK4017064.1"/>
    <property type="molecule type" value="Genomic_DNA"/>
</dbReference>
<keyword evidence="2" id="KW-1185">Reference proteome</keyword>
<protein>
    <submittedName>
        <fullName evidence="1">Uncharacterized protein</fullName>
    </submittedName>
</protein>
<gene>
    <name evidence="1" type="ORF">OUZ56_032019</name>
</gene>
<proteinExistence type="predicted"/>
<name>A0ABQ9ZX04_9CRUS</name>
<evidence type="ECO:0000313" key="2">
    <source>
        <dbReference type="Proteomes" id="UP001234178"/>
    </source>
</evidence>
<sequence>MALLCTPINPATFAQSDEIDRPIPEIKRVSSLICVSFAHTVGFPSECKDTYVHLYYTLAPRRESLLGTVACNVTVST</sequence>
<evidence type="ECO:0000313" key="1">
    <source>
        <dbReference type="EMBL" id="KAK4017064.1"/>
    </source>
</evidence>
<comment type="caution">
    <text evidence="1">The sequence shown here is derived from an EMBL/GenBank/DDBJ whole genome shotgun (WGS) entry which is preliminary data.</text>
</comment>
<accession>A0ABQ9ZX04</accession>
<reference evidence="1 2" key="1">
    <citation type="journal article" date="2023" name="Nucleic Acids Res.">
        <title>The hologenome of Daphnia magna reveals possible DNA methylation and microbiome-mediated evolution of the host genome.</title>
        <authorList>
            <person name="Chaturvedi A."/>
            <person name="Li X."/>
            <person name="Dhandapani V."/>
            <person name="Marshall H."/>
            <person name="Kissane S."/>
            <person name="Cuenca-Cambronero M."/>
            <person name="Asole G."/>
            <person name="Calvet F."/>
            <person name="Ruiz-Romero M."/>
            <person name="Marangio P."/>
            <person name="Guigo R."/>
            <person name="Rago D."/>
            <person name="Mirbahai L."/>
            <person name="Eastwood N."/>
            <person name="Colbourne J.K."/>
            <person name="Zhou J."/>
            <person name="Mallon E."/>
            <person name="Orsini L."/>
        </authorList>
    </citation>
    <scope>NUCLEOTIDE SEQUENCE [LARGE SCALE GENOMIC DNA]</scope>
    <source>
        <strain evidence="1">LRV0_1</strain>
    </source>
</reference>
<dbReference type="Proteomes" id="UP001234178">
    <property type="component" value="Unassembled WGS sequence"/>
</dbReference>
<organism evidence="1 2">
    <name type="scientific">Daphnia magna</name>
    <dbReference type="NCBI Taxonomy" id="35525"/>
    <lineage>
        <taxon>Eukaryota</taxon>
        <taxon>Metazoa</taxon>
        <taxon>Ecdysozoa</taxon>
        <taxon>Arthropoda</taxon>
        <taxon>Crustacea</taxon>
        <taxon>Branchiopoda</taxon>
        <taxon>Diplostraca</taxon>
        <taxon>Cladocera</taxon>
        <taxon>Anomopoda</taxon>
        <taxon>Daphniidae</taxon>
        <taxon>Daphnia</taxon>
    </lineage>
</organism>